<accession>A0A7T8KF69</accession>
<evidence type="ECO:0000313" key="2">
    <source>
        <dbReference type="EMBL" id="QQP54825.1"/>
    </source>
</evidence>
<feature type="non-terminal residue" evidence="2">
    <location>
        <position position="1"/>
    </location>
</feature>
<protein>
    <submittedName>
        <fullName evidence="2">Kakapo</fullName>
    </submittedName>
</protein>
<feature type="domain" description="Calponin-homology (CH)" evidence="1">
    <location>
        <begin position="10"/>
        <end position="91"/>
    </location>
</feature>
<dbReference type="Pfam" id="PF00307">
    <property type="entry name" value="CH"/>
    <property type="match status" value="1"/>
</dbReference>
<feature type="non-terminal residue" evidence="2">
    <location>
        <position position="91"/>
    </location>
</feature>
<keyword evidence="3" id="KW-1185">Reference proteome</keyword>
<dbReference type="OrthoDB" id="18740at2759"/>
<dbReference type="InterPro" id="IPR050540">
    <property type="entry name" value="F-actin_Monoox_Mical"/>
</dbReference>
<dbReference type="Proteomes" id="UP000595437">
    <property type="component" value="Chromosome 5"/>
</dbReference>
<proteinExistence type="predicted"/>
<dbReference type="EMBL" id="CP045894">
    <property type="protein sequence ID" value="QQP54825.1"/>
    <property type="molecule type" value="Genomic_DNA"/>
</dbReference>
<dbReference type="PROSITE" id="PS50021">
    <property type="entry name" value="CH"/>
    <property type="match status" value="1"/>
</dbReference>
<organism evidence="2 3">
    <name type="scientific">Caligus rogercresseyi</name>
    <name type="common">Sea louse</name>
    <dbReference type="NCBI Taxonomy" id="217165"/>
    <lineage>
        <taxon>Eukaryota</taxon>
        <taxon>Metazoa</taxon>
        <taxon>Ecdysozoa</taxon>
        <taxon>Arthropoda</taxon>
        <taxon>Crustacea</taxon>
        <taxon>Multicrustacea</taxon>
        <taxon>Hexanauplia</taxon>
        <taxon>Copepoda</taxon>
        <taxon>Siphonostomatoida</taxon>
        <taxon>Caligidae</taxon>
        <taxon>Caligus</taxon>
    </lineage>
</organism>
<dbReference type="InterPro" id="IPR036872">
    <property type="entry name" value="CH_dom_sf"/>
</dbReference>
<dbReference type="PANTHER" id="PTHR23167:SF86">
    <property type="entry name" value="CALPONIN-HOMOLOGY (CH) DOMAIN-CONTAINING PROTEIN"/>
    <property type="match status" value="1"/>
</dbReference>
<sequence length="91" mass="10789">ISDSVVDRRMYPPRGLTSWSQKTTNRYPGVKVNDFTGSWRDGLAFNAIIHRNRPDLLDWKKVEKRQVRERIESAFHVMEREYGVTRLLDPE</sequence>
<evidence type="ECO:0000259" key="1">
    <source>
        <dbReference type="PROSITE" id="PS50021"/>
    </source>
</evidence>
<evidence type="ECO:0000313" key="3">
    <source>
        <dbReference type="Proteomes" id="UP000595437"/>
    </source>
</evidence>
<gene>
    <name evidence="2" type="ORF">FKW44_007785</name>
</gene>
<reference evidence="3" key="1">
    <citation type="submission" date="2021-01" db="EMBL/GenBank/DDBJ databases">
        <title>Caligus Genome Assembly.</title>
        <authorList>
            <person name="Gallardo-Escarate C."/>
        </authorList>
    </citation>
    <scope>NUCLEOTIDE SEQUENCE [LARGE SCALE GENOMIC DNA]</scope>
</reference>
<name>A0A7T8KF69_CALRO</name>
<dbReference type="PANTHER" id="PTHR23167">
    <property type="entry name" value="CALPONIN HOMOLOGY DOMAIN-CONTAINING PROTEIN DDB_G0272472-RELATED"/>
    <property type="match status" value="1"/>
</dbReference>
<dbReference type="Gene3D" id="1.10.418.10">
    <property type="entry name" value="Calponin-like domain"/>
    <property type="match status" value="1"/>
</dbReference>
<dbReference type="AlphaFoldDB" id="A0A7T8KF69"/>
<dbReference type="SUPFAM" id="SSF47576">
    <property type="entry name" value="Calponin-homology domain, CH-domain"/>
    <property type="match status" value="1"/>
</dbReference>
<dbReference type="InterPro" id="IPR001715">
    <property type="entry name" value="CH_dom"/>
</dbReference>